<evidence type="ECO:0000256" key="1">
    <source>
        <dbReference type="ARBA" id="ARBA00022741"/>
    </source>
</evidence>
<name>A2EFD0_TRIV3</name>
<dbReference type="InterPro" id="IPR005225">
    <property type="entry name" value="Small_GTP-bd"/>
</dbReference>
<gene>
    <name evidence="2" type="ORF">TVAG_239870</name>
</gene>
<dbReference type="VEuPathDB" id="TrichDB:TVAGG3_0430840"/>
<dbReference type="SUPFAM" id="SSF52540">
    <property type="entry name" value="P-loop containing nucleoside triphosphate hydrolases"/>
    <property type="match status" value="1"/>
</dbReference>
<dbReference type="NCBIfam" id="TIGR00231">
    <property type="entry name" value="small_GTP"/>
    <property type="match status" value="1"/>
</dbReference>
<dbReference type="InParanoid" id="A2EFD0"/>
<keyword evidence="3" id="KW-1185">Reference proteome</keyword>
<dbReference type="eggNOG" id="KOG0084">
    <property type="taxonomic scope" value="Eukaryota"/>
</dbReference>
<dbReference type="OMA" id="MDSIRQH"/>
<evidence type="ECO:0000313" key="2">
    <source>
        <dbReference type="EMBL" id="EAY08627.1"/>
    </source>
</evidence>
<dbReference type="InterPro" id="IPR027417">
    <property type="entry name" value="P-loop_NTPase"/>
</dbReference>
<sequence>MNNPKVILCGNSGVGKTTLMHAISSQKISRTEGPTMGSGFTNCNLQYGTEMLSVNFWDTAGQETYRSMIRIYFHNSHLALLVFDLQSKETFDELDSWIKLPLK</sequence>
<dbReference type="VEuPathDB" id="TrichDB:TVAG_239870"/>
<dbReference type="GO" id="GO:0006890">
    <property type="term" value="P:retrograde vesicle-mediated transport, Golgi to endoplasmic reticulum"/>
    <property type="evidence" value="ECO:0000318"/>
    <property type="project" value="GO_Central"/>
</dbReference>
<dbReference type="GO" id="GO:0003924">
    <property type="term" value="F:GTPase activity"/>
    <property type="evidence" value="ECO:0000318"/>
    <property type="project" value="GO_Central"/>
</dbReference>
<dbReference type="GO" id="GO:0005829">
    <property type="term" value="C:cytosol"/>
    <property type="evidence" value="ECO:0007669"/>
    <property type="project" value="GOC"/>
</dbReference>
<dbReference type="STRING" id="5722.A2EFD0"/>
<evidence type="ECO:0000313" key="3">
    <source>
        <dbReference type="Proteomes" id="UP000001542"/>
    </source>
</evidence>
<dbReference type="PANTHER" id="PTHR47978">
    <property type="match status" value="1"/>
</dbReference>
<dbReference type="Gene3D" id="3.40.50.300">
    <property type="entry name" value="P-loop containing nucleotide triphosphate hydrolases"/>
    <property type="match status" value="1"/>
</dbReference>
<proteinExistence type="predicted"/>
<protein>
    <submittedName>
        <fullName evidence="2">Ras-related protein, putative</fullName>
    </submittedName>
</protein>
<organism evidence="2 3">
    <name type="scientific">Trichomonas vaginalis (strain ATCC PRA-98 / G3)</name>
    <dbReference type="NCBI Taxonomy" id="412133"/>
    <lineage>
        <taxon>Eukaryota</taxon>
        <taxon>Metamonada</taxon>
        <taxon>Parabasalia</taxon>
        <taxon>Trichomonadida</taxon>
        <taxon>Trichomonadidae</taxon>
        <taxon>Trichomonas</taxon>
    </lineage>
</organism>
<dbReference type="EMBL" id="DS113374">
    <property type="protein sequence ID" value="EAY08627.1"/>
    <property type="molecule type" value="Genomic_DNA"/>
</dbReference>
<dbReference type="CDD" id="cd00154">
    <property type="entry name" value="Rab"/>
    <property type="match status" value="1"/>
</dbReference>
<dbReference type="OrthoDB" id="8954335at2759"/>
<dbReference type="Pfam" id="PF08477">
    <property type="entry name" value="Roc"/>
    <property type="match status" value="1"/>
</dbReference>
<dbReference type="KEGG" id="tva:4766531"/>
<dbReference type="GO" id="GO:0006886">
    <property type="term" value="P:intracellular protein transport"/>
    <property type="evidence" value="ECO:0000318"/>
    <property type="project" value="GO_Central"/>
</dbReference>
<accession>A2EFD0</accession>
<dbReference type="GO" id="GO:0005794">
    <property type="term" value="C:Golgi apparatus"/>
    <property type="evidence" value="ECO:0000318"/>
    <property type="project" value="GO_Central"/>
</dbReference>
<dbReference type="RefSeq" id="XP_001320850.1">
    <property type="nucleotide sequence ID" value="XM_001320815.1"/>
</dbReference>
<reference evidence="2" key="2">
    <citation type="journal article" date="2007" name="Science">
        <title>Draft genome sequence of the sexually transmitted pathogen Trichomonas vaginalis.</title>
        <authorList>
            <person name="Carlton J.M."/>
            <person name="Hirt R.P."/>
            <person name="Silva J.C."/>
            <person name="Delcher A.L."/>
            <person name="Schatz M."/>
            <person name="Zhao Q."/>
            <person name="Wortman J.R."/>
            <person name="Bidwell S.L."/>
            <person name="Alsmark U.C.M."/>
            <person name="Besteiro S."/>
            <person name="Sicheritz-Ponten T."/>
            <person name="Noel C.J."/>
            <person name="Dacks J.B."/>
            <person name="Foster P.G."/>
            <person name="Simillion C."/>
            <person name="Van de Peer Y."/>
            <person name="Miranda-Saavedra D."/>
            <person name="Barton G.J."/>
            <person name="Westrop G.D."/>
            <person name="Mueller S."/>
            <person name="Dessi D."/>
            <person name="Fiori P.L."/>
            <person name="Ren Q."/>
            <person name="Paulsen I."/>
            <person name="Zhang H."/>
            <person name="Bastida-Corcuera F.D."/>
            <person name="Simoes-Barbosa A."/>
            <person name="Brown M.T."/>
            <person name="Hayes R.D."/>
            <person name="Mukherjee M."/>
            <person name="Okumura C.Y."/>
            <person name="Schneider R."/>
            <person name="Smith A.J."/>
            <person name="Vanacova S."/>
            <person name="Villalvazo M."/>
            <person name="Haas B.J."/>
            <person name="Pertea M."/>
            <person name="Feldblyum T.V."/>
            <person name="Utterback T.R."/>
            <person name="Shu C.L."/>
            <person name="Osoegawa K."/>
            <person name="de Jong P.J."/>
            <person name="Hrdy I."/>
            <person name="Horvathova L."/>
            <person name="Zubacova Z."/>
            <person name="Dolezal P."/>
            <person name="Malik S.B."/>
            <person name="Logsdon J.M. Jr."/>
            <person name="Henze K."/>
            <person name="Gupta A."/>
            <person name="Wang C.C."/>
            <person name="Dunne R.L."/>
            <person name="Upcroft J.A."/>
            <person name="Upcroft P."/>
            <person name="White O."/>
            <person name="Salzberg S.L."/>
            <person name="Tang P."/>
            <person name="Chiu C.-H."/>
            <person name="Lee Y.-S."/>
            <person name="Embley T.M."/>
            <person name="Coombs G.H."/>
            <person name="Mottram J.C."/>
            <person name="Tachezy J."/>
            <person name="Fraser-Liggett C.M."/>
            <person name="Johnson P.J."/>
        </authorList>
    </citation>
    <scope>NUCLEOTIDE SEQUENCE [LARGE SCALE GENOMIC DNA]</scope>
    <source>
        <strain evidence="2">G3</strain>
    </source>
</reference>
<reference evidence="2" key="1">
    <citation type="submission" date="2006-10" db="EMBL/GenBank/DDBJ databases">
        <authorList>
            <person name="Amadeo P."/>
            <person name="Zhao Q."/>
            <person name="Wortman J."/>
            <person name="Fraser-Liggett C."/>
            <person name="Carlton J."/>
        </authorList>
    </citation>
    <scope>NUCLEOTIDE SEQUENCE</scope>
    <source>
        <strain evidence="2">G3</strain>
    </source>
</reference>
<dbReference type="PROSITE" id="PS51419">
    <property type="entry name" value="RAB"/>
    <property type="match status" value="1"/>
</dbReference>
<dbReference type="GO" id="GO:0042147">
    <property type="term" value="P:retrograde transport, endosome to Golgi"/>
    <property type="evidence" value="ECO:0000318"/>
    <property type="project" value="GO_Central"/>
</dbReference>
<dbReference type="Proteomes" id="UP000001542">
    <property type="component" value="Unassembled WGS sequence"/>
</dbReference>
<dbReference type="GO" id="GO:0006891">
    <property type="term" value="P:intra-Golgi vesicle-mediated transport"/>
    <property type="evidence" value="ECO:0000318"/>
    <property type="project" value="GO_Central"/>
</dbReference>
<dbReference type="SMR" id="A2EFD0"/>
<dbReference type="GO" id="GO:0012505">
    <property type="term" value="C:endomembrane system"/>
    <property type="evidence" value="ECO:0000318"/>
    <property type="project" value="GO_Central"/>
</dbReference>
<dbReference type="PRINTS" id="PR00449">
    <property type="entry name" value="RASTRNSFRMNG"/>
</dbReference>
<dbReference type="GO" id="GO:0005525">
    <property type="term" value="F:GTP binding"/>
    <property type="evidence" value="ECO:0007669"/>
    <property type="project" value="InterPro"/>
</dbReference>
<dbReference type="SMART" id="SM00175">
    <property type="entry name" value="RAB"/>
    <property type="match status" value="1"/>
</dbReference>
<dbReference type="FunFam" id="3.40.50.300:FF:006122">
    <property type="entry name" value="RAS, putative"/>
    <property type="match status" value="1"/>
</dbReference>
<dbReference type="AlphaFoldDB" id="A2EFD0"/>
<keyword evidence="1" id="KW-0547">Nucleotide-binding</keyword>